<sequence length="424" mass="49194">MISTNQMGLATGRVRCSTEIDLQDLHCSTICKDILWKPLACQQCETHFCLKCIAEWLKNNPNQCPLRCDSFIQRPCSKFIARQLAKLQLVCINWPNGCNEVIPYEALEKHEMVCEYQHVKCTGCQLEMLQKNVTEHQSQCSAIVARCDDCKMVYKHVDTLTQHSDLICLRKQFRDFRQESQHEIQQLKEQLQEAQNNQITILVSRGITVEDAAAKRTFIQWTDQVGILDTNRIVLDESSQPILNDRLLCSKCHNIFWKPVSCRICGVIFCKRCCPRPNFYTMLFSKRSHEKNDCKNFKEVPAPHDITVDLGRLRVRCAYAPNGCQMISPYNDLEEHESQCEFEIVPCQVCQLPLSKRPPIVEHTLRVCFEEMMRKNPAPMQQQFMQLVNVTEKAEAENRRLQSVIDNLKIQLNTLDSTCIKKKY</sequence>
<dbReference type="SUPFAM" id="SSF57850">
    <property type="entry name" value="RING/U-box"/>
    <property type="match status" value="1"/>
</dbReference>
<reference evidence="2" key="1">
    <citation type="submission" date="2021-02" db="EMBL/GenBank/DDBJ databases">
        <authorList>
            <person name="Nowell W R."/>
        </authorList>
    </citation>
    <scope>NUCLEOTIDE SEQUENCE</scope>
</reference>
<feature type="coiled-coil region" evidence="1">
    <location>
        <begin position="170"/>
        <end position="197"/>
    </location>
</feature>
<accession>A0A814SNH3</accession>
<evidence type="ECO:0000313" key="2">
    <source>
        <dbReference type="EMBL" id="CAF1147110.1"/>
    </source>
</evidence>
<protein>
    <submittedName>
        <fullName evidence="2">Uncharacterized protein</fullName>
    </submittedName>
</protein>
<dbReference type="InterPro" id="IPR013083">
    <property type="entry name" value="Znf_RING/FYVE/PHD"/>
</dbReference>
<dbReference type="SUPFAM" id="SSF49599">
    <property type="entry name" value="TRAF domain-like"/>
    <property type="match status" value="2"/>
</dbReference>
<name>A0A814SNH3_9BILA</name>
<dbReference type="Gene3D" id="3.30.40.10">
    <property type="entry name" value="Zinc/RING finger domain, C3HC4 (zinc finger)"/>
    <property type="match status" value="3"/>
</dbReference>
<proteinExistence type="predicted"/>
<keyword evidence="1" id="KW-0175">Coiled coil</keyword>
<gene>
    <name evidence="3" type="ORF">OKA104_LOCUS28351</name>
    <name evidence="2" type="ORF">VCS650_LOCUS22598</name>
</gene>
<organism evidence="2 4">
    <name type="scientific">Adineta steineri</name>
    <dbReference type="NCBI Taxonomy" id="433720"/>
    <lineage>
        <taxon>Eukaryota</taxon>
        <taxon>Metazoa</taxon>
        <taxon>Spiralia</taxon>
        <taxon>Gnathifera</taxon>
        <taxon>Rotifera</taxon>
        <taxon>Eurotatoria</taxon>
        <taxon>Bdelloidea</taxon>
        <taxon>Adinetida</taxon>
        <taxon>Adinetidae</taxon>
        <taxon>Adineta</taxon>
    </lineage>
</organism>
<dbReference type="OrthoDB" id="9049620at2759"/>
<dbReference type="AlphaFoldDB" id="A0A814SNH3"/>
<comment type="caution">
    <text evidence="2">The sequence shown here is derived from an EMBL/GenBank/DDBJ whole genome shotgun (WGS) entry which is preliminary data.</text>
</comment>
<dbReference type="Proteomes" id="UP000663881">
    <property type="component" value="Unassembled WGS sequence"/>
</dbReference>
<evidence type="ECO:0000313" key="3">
    <source>
        <dbReference type="EMBL" id="CAF3975486.1"/>
    </source>
</evidence>
<dbReference type="EMBL" id="CAJOAY010002734">
    <property type="protein sequence ID" value="CAF3975486.1"/>
    <property type="molecule type" value="Genomic_DNA"/>
</dbReference>
<dbReference type="Proteomes" id="UP000663891">
    <property type="component" value="Unassembled WGS sequence"/>
</dbReference>
<dbReference type="EMBL" id="CAJNON010000256">
    <property type="protein sequence ID" value="CAF1147110.1"/>
    <property type="molecule type" value="Genomic_DNA"/>
</dbReference>
<dbReference type="PANTHER" id="PTHR10131">
    <property type="entry name" value="TNF RECEPTOR ASSOCIATED FACTOR"/>
    <property type="match status" value="1"/>
</dbReference>
<dbReference type="PANTHER" id="PTHR10131:SF94">
    <property type="entry name" value="TNF RECEPTOR-ASSOCIATED FACTOR 4"/>
    <property type="match status" value="1"/>
</dbReference>
<feature type="coiled-coil region" evidence="1">
    <location>
        <begin position="391"/>
        <end position="418"/>
    </location>
</feature>
<evidence type="ECO:0000256" key="1">
    <source>
        <dbReference type="SAM" id="Coils"/>
    </source>
</evidence>
<evidence type="ECO:0000313" key="4">
    <source>
        <dbReference type="Proteomes" id="UP000663891"/>
    </source>
</evidence>